<feature type="compositionally biased region" description="Pro residues" evidence="1">
    <location>
        <begin position="24"/>
        <end position="36"/>
    </location>
</feature>
<organism evidence="3 4">
    <name type="scientific">Candidatus Neomicrothrix subdominans</name>
    <dbReference type="NCBI Taxonomy" id="2954438"/>
    <lineage>
        <taxon>Bacteria</taxon>
        <taxon>Bacillati</taxon>
        <taxon>Actinomycetota</taxon>
        <taxon>Acidimicrobiia</taxon>
        <taxon>Acidimicrobiales</taxon>
        <taxon>Microthrixaceae</taxon>
        <taxon>Candidatus Neomicrothrix</taxon>
    </lineage>
</organism>
<feature type="region of interest" description="Disordered" evidence="1">
    <location>
        <begin position="1"/>
        <end position="36"/>
    </location>
</feature>
<protein>
    <submittedName>
        <fullName evidence="3">Glycerophosphodiester phosphodiesterase</fullName>
    </submittedName>
</protein>
<dbReference type="InterPro" id="IPR030395">
    <property type="entry name" value="GP_PDE_dom"/>
</dbReference>
<proteinExistence type="predicted"/>
<evidence type="ECO:0000259" key="2">
    <source>
        <dbReference type="PROSITE" id="PS51704"/>
    </source>
</evidence>
<gene>
    <name evidence="3" type="ORF">IPN02_03605</name>
</gene>
<dbReference type="AlphaFoldDB" id="A0A936N9M6"/>
<accession>A0A936N9M6</accession>
<evidence type="ECO:0000256" key="1">
    <source>
        <dbReference type="SAM" id="MobiDB-lite"/>
    </source>
</evidence>
<dbReference type="Gene3D" id="3.20.20.190">
    <property type="entry name" value="Phosphatidylinositol (PI) phosphodiesterase"/>
    <property type="match status" value="1"/>
</dbReference>
<evidence type="ECO:0000313" key="3">
    <source>
        <dbReference type="EMBL" id="MBK9295960.1"/>
    </source>
</evidence>
<dbReference type="GO" id="GO:0008081">
    <property type="term" value="F:phosphoric diester hydrolase activity"/>
    <property type="evidence" value="ECO:0007669"/>
    <property type="project" value="InterPro"/>
</dbReference>
<dbReference type="PANTHER" id="PTHR46211:SF1">
    <property type="entry name" value="GLYCEROPHOSPHODIESTER PHOSPHODIESTERASE, CYTOPLASMIC"/>
    <property type="match status" value="1"/>
</dbReference>
<dbReference type="EMBL" id="JADJZA010000001">
    <property type="protein sequence ID" value="MBK9295960.1"/>
    <property type="molecule type" value="Genomic_DNA"/>
</dbReference>
<dbReference type="PANTHER" id="PTHR46211">
    <property type="entry name" value="GLYCEROPHOSPHORYL DIESTER PHOSPHODIESTERASE"/>
    <property type="match status" value="1"/>
</dbReference>
<dbReference type="InterPro" id="IPR017946">
    <property type="entry name" value="PLC-like_Pdiesterase_TIM-brl"/>
</dbReference>
<feature type="domain" description="GP-PDE" evidence="2">
    <location>
        <begin position="39"/>
        <end position="263"/>
    </location>
</feature>
<evidence type="ECO:0000313" key="4">
    <source>
        <dbReference type="Proteomes" id="UP000727993"/>
    </source>
</evidence>
<dbReference type="PROSITE" id="PS51704">
    <property type="entry name" value="GP_PDE"/>
    <property type="match status" value="1"/>
</dbReference>
<dbReference type="CDD" id="cd08556">
    <property type="entry name" value="GDPD"/>
    <property type="match status" value="1"/>
</dbReference>
<comment type="caution">
    <text evidence="3">The sequence shown here is derived from an EMBL/GenBank/DDBJ whole genome shotgun (WGS) entry which is preliminary data.</text>
</comment>
<dbReference type="SUPFAM" id="SSF51695">
    <property type="entry name" value="PLC-like phosphodiesterases"/>
    <property type="match status" value="1"/>
</dbReference>
<sequence length="282" mass="29660">MTKPDRSTSVPTLAEPTAARPNPVEAPSPGPQPTGPIMPLILGHRGASGDRVENTLAAFIEAGEQGADGVELDVRLTADQQLVLSHDRELGDGTRIDRTSAAALRKLAPLESLPAALEVAPGVVNVEVKSDEASEQLARRIATIELVLDDLARRPATQRFVLSSFDLDILVLLTQMGVGHPTAYLTMGVPRPDLALDVASSLGCTSYNPWYPEVDESLIAAAADRGLEVWTWTVNDFDHAVNLAHLGVGALITDHPGAMRAHLAAAGFVDRVLDGGDAGAPG</sequence>
<reference evidence="3 4" key="1">
    <citation type="submission" date="2020-10" db="EMBL/GenBank/DDBJ databases">
        <title>Connecting structure to function with the recovery of over 1000 high-quality activated sludge metagenome-assembled genomes encoding full-length rRNA genes using long-read sequencing.</title>
        <authorList>
            <person name="Singleton C.M."/>
            <person name="Petriglieri F."/>
            <person name="Kristensen J.M."/>
            <person name="Kirkegaard R.H."/>
            <person name="Michaelsen T.Y."/>
            <person name="Andersen M.H."/>
            <person name="Karst S.M."/>
            <person name="Dueholm M.S."/>
            <person name="Nielsen P.H."/>
            <person name="Albertsen M."/>
        </authorList>
    </citation>
    <scope>NUCLEOTIDE SEQUENCE [LARGE SCALE GENOMIC DNA]</scope>
    <source>
        <strain evidence="3">Lyne_18-Q3-R50-59_MAXAC.006</strain>
    </source>
</reference>
<dbReference type="GO" id="GO:0006629">
    <property type="term" value="P:lipid metabolic process"/>
    <property type="evidence" value="ECO:0007669"/>
    <property type="project" value="InterPro"/>
</dbReference>
<dbReference type="Proteomes" id="UP000727993">
    <property type="component" value="Unassembled WGS sequence"/>
</dbReference>
<dbReference type="Pfam" id="PF03009">
    <property type="entry name" value="GDPD"/>
    <property type="match status" value="1"/>
</dbReference>
<name>A0A936N9M6_9ACTN</name>